<dbReference type="Proteomes" id="UP001183410">
    <property type="component" value="Unassembled WGS sequence"/>
</dbReference>
<evidence type="ECO:0000313" key="2">
    <source>
        <dbReference type="EMBL" id="MDT0267950.1"/>
    </source>
</evidence>
<comment type="caution">
    <text evidence="2">The sequence shown here is derived from an EMBL/GenBank/DDBJ whole genome shotgun (WGS) entry which is preliminary data.</text>
</comment>
<evidence type="ECO:0000313" key="3">
    <source>
        <dbReference type="Proteomes" id="UP001183410"/>
    </source>
</evidence>
<sequence>MVRRPVDGEVRVAYHQIYVVSGHDDISDLNAAFAGQTAGLCGAAVPGFLYLVTGLHSGAVGFTIEVHGRAPALDAGWEEAVEVSYRPRAADARLTEWGGGGAWPLGLVAADYRVRYCASGMDRGQALDTRVAGAAVDRYLLQFWPALPAPDRILRQTSSAAASWHRAASELPPPPTAAERAERARRARAARERAAREQRLAHERWQWGGRLPSETLRQAEGAARGLLGFDAELVHALDAAGPEAQRRVAVLAAEHACRAAGIAALDWVAPALAALAEGRPLPPPFEDSDSAFRALRDDPRVPDRTVGLAVEPPRPVHPAPVGRRVQRLHAQRPFVAWVSAEPRAVASGPPGPVRVSAPHMALPAVVHAGGAEPLTAALLAVRDAVHTYGEAYPTLLRDVRAGLGAAFGGSDVSAGDYHR</sequence>
<organism evidence="2 3">
    <name type="scientific">Streptomyces chisholmiae</name>
    <dbReference type="NCBI Taxonomy" id="3075540"/>
    <lineage>
        <taxon>Bacteria</taxon>
        <taxon>Bacillati</taxon>
        <taxon>Actinomycetota</taxon>
        <taxon>Actinomycetes</taxon>
        <taxon>Kitasatosporales</taxon>
        <taxon>Streptomycetaceae</taxon>
        <taxon>Streptomyces</taxon>
    </lineage>
</organism>
<dbReference type="RefSeq" id="WP_311668029.1">
    <property type="nucleotide sequence ID" value="NZ_JAVREO010000009.1"/>
</dbReference>
<dbReference type="EMBL" id="JAVREO010000009">
    <property type="protein sequence ID" value="MDT0267950.1"/>
    <property type="molecule type" value="Genomic_DNA"/>
</dbReference>
<name>A0ABU2JSK5_9ACTN</name>
<feature type="compositionally biased region" description="Basic and acidic residues" evidence="1">
    <location>
        <begin position="179"/>
        <end position="195"/>
    </location>
</feature>
<gene>
    <name evidence="2" type="ORF">RM844_16845</name>
</gene>
<keyword evidence="3" id="KW-1185">Reference proteome</keyword>
<accession>A0ABU2JSK5</accession>
<proteinExistence type="predicted"/>
<feature type="region of interest" description="Disordered" evidence="1">
    <location>
        <begin position="164"/>
        <end position="195"/>
    </location>
</feature>
<reference evidence="3" key="1">
    <citation type="submission" date="2023-07" db="EMBL/GenBank/DDBJ databases">
        <title>30 novel species of actinomycetes from the DSMZ collection.</title>
        <authorList>
            <person name="Nouioui I."/>
        </authorList>
    </citation>
    <scope>NUCLEOTIDE SEQUENCE [LARGE SCALE GENOMIC DNA]</scope>
    <source>
        <strain evidence="3">DSM 44915</strain>
    </source>
</reference>
<protein>
    <submittedName>
        <fullName evidence="2">Uncharacterized protein</fullName>
    </submittedName>
</protein>
<evidence type="ECO:0000256" key="1">
    <source>
        <dbReference type="SAM" id="MobiDB-lite"/>
    </source>
</evidence>